<keyword evidence="4 7" id="KW-0540">Nuclease</keyword>
<protein>
    <recommendedName>
        <fullName evidence="3 7">Nuclease SbcCD subunit D</fullName>
    </recommendedName>
</protein>
<feature type="region of interest" description="Disordered" evidence="8">
    <location>
        <begin position="420"/>
        <end position="445"/>
    </location>
</feature>
<dbReference type="EMBL" id="JGYN01000006">
    <property type="protein sequence ID" value="KFI52213.1"/>
    <property type="molecule type" value="Genomic_DNA"/>
</dbReference>
<evidence type="ECO:0000313" key="12">
    <source>
        <dbReference type="Proteomes" id="UP000029108"/>
    </source>
</evidence>
<dbReference type="GO" id="GO:0006260">
    <property type="term" value="P:DNA replication"/>
    <property type="evidence" value="ECO:0007669"/>
    <property type="project" value="UniProtKB-KW"/>
</dbReference>
<feature type="compositionally biased region" description="Basic and acidic residues" evidence="8">
    <location>
        <begin position="433"/>
        <end position="445"/>
    </location>
</feature>
<feature type="domain" description="Calcineurin-like phosphoesterase" evidence="9">
    <location>
        <begin position="1"/>
        <end position="238"/>
    </location>
</feature>
<dbReference type="SUPFAM" id="SSF56300">
    <property type="entry name" value="Metallo-dependent phosphatases"/>
    <property type="match status" value="1"/>
</dbReference>
<keyword evidence="6 7" id="KW-0269">Exonuclease</keyword>
<dbReference type="AlphaFoldDB" id="A0A087A0B3"/>
<dbReference type="RefSeq" id="WP_051923698.1">
    <property type="nucleotide sequence ID" value="NZ_JDUU01000013.1"/>
</dbReference>
<evidence type="ECO:0000256" key="4">
    <source>
        <dbReference type="ARBA" id="ARBA00022722"/>
    </source>
</evidence>
<comment type="caution">
    <text evidence="11">The sequence shown here is derived from an EMBL/GenBank/DDBJ whole genome shotgun (WGS) entry which is preliminary data.</text>
</comment>
<keyword evidence="12" id="KW-1185">Reference proteome</keyword>
<keyword evidence="7" id="KW-0233">DNA recombination</keyword>
<dbReference type="GO" id="GO:0004519">
    <property type="term" value="F:endonuclease activity"/>
    <property type="evidence" value="ECO:0007669"/>
    <property type="project" value="UniProtKB-KW"/>
</dbReference>
<dbReference type="OrthoDB" id="9773856at2"/>
<feature type="domain" description="Nuclease SbcCD subunit D C-terminal" evidence="10">
    <location>
        <begin position="313"/>
        <end position="395"/>
    </location>
</feature>
<evidence type="ECO:0000256" key="6">
    <source>
        <dbReference type="ARBA" id="ARBA00022839"/>
    </source>
</evidence>
<evidence type="ECO:0000256" key="5">
    <source>
        <dbReference type="ARBA" id="ARBA00022801"/>
    </source>
</evidence>
<evidence type="ECO:0000256" key="2">
    <source>
        <dbReference type="ARBA" id="ARBA00011322"/>
    </source>
</evidence>
<dbReference type="CDD" id="cd00840">
    <property type="entry name" value="MPP_Mre11_N"/>
    <property type="match status" value="1"/>
</dbReference>
<dbReference type="STRING" id="1437608.GCA_000771645_00610"/>
<evidence type="ECO:0000256" key="8">
    <source>
        <dbReference type="SAM" id="MobiDB-lite"/>
    </source>
</evidence>
<dbReference type="PANTHER" id="PTHR30337">
    <property type="entry name" value="COMPONENT OF ATP-DEPENDENT DSDNA EXONUCLEASE"/>
    <property type="match status" value="1"/>
</dbReference>
<keyword evidence="7" id="KW-0255">Endonuclease</keyword>
<proteinExistence type="inferred from homology"/>
<dbReference type="InterPro" id="IPR004843">
    <property type="entry name" value="Calcineurin-like_PHP"/>
</dbReference>
<dbReference type="GO" id="GO:0006310">
    <property type="term" value="P:DNA recombination"/>
    <property type="evidence" value="ECO:0007669"/>
    <property type="project" value="UniProtKB-KW"/>
</dbReference>
<name>A0A087A0B3_9BIFI</name>
<evidence type="ECO:0000259" key="9">
    <source>
        <dbReference type="Pfam" id="PF00149"/>
    </source>
</evidence>
<dbReference type="GO" id="GO:0008408">
    <property type="term" value="F:3'-5' exonuclease activity"/>
    <property type="evidence" value="ECO:0007669"/>
    <property type="project" value="InterPro"/>
</dbReference>
<sequence length="445" mass="49713">MRVLHTSDWHIGRRFKGLSLLEYQRNALEWLIGVIEREHVQVLCVSGDVYDQSMPSGDAVQLFNEMFVRLGRTVVDGESLEIVITPGNHDSAVRLDAGSALMQPNIHMRCRIDDIAEPVIIDRGNESMAVYALPYLDPDAARSQLQGILESRGVDWTIPRSHEGMMRAALQLVTRDLAERRVSRPDMPAILMAHAFVGGAQSSDSERAITVGGVDSVPAGLFSNSGLDYLALGHLHRPQQVRIPVLDAADSVFAYDRTPQARYSGSLLAYSFSEGHNPPVAGNGKSVVVFDASSRGIENLYTLPVESDEPAFAQVEGSVEEIQDEKTRQRHRDDWVSVTVHVSEFPQGIYQKIDDWYPHALEKNLVYDRRADSSRRKTVDLRKVTSEMEVLDRFVYDQLDRTPNDEERAVLEHAVESVRNSRAEYAGDGNADDTAKNDDTTAKER</sequence>
<dbReference type="InterPro" id="IPR050535">
    <property type="entry name" value="DNA_Repair-Maintenance_Comp"/>
</dbReference>
<dbReference type="InterPro" id="IPR029052">
    <property type="entry name" value="Metallo-depent_PP-like"/>
</dbReference>
<dbReference type="Gene3D" id="3.60.21.10">
    <property type="match status" value="1"/>
</dbReference>
<reference evidence="11 12" key="1">
    <citation type="submission" date="2014-03" db="EMBL/GenBank/DDBJ databases">
        <title>Genomics of Bifidobacteria.</title>
        <authorList>
            <person name="Ventura M."/>
            <person name="Milani C."/>
            <person name="Lugli G.A."/>
        </authorList>
    </citation>
    <scope>NUCLEOTIDE SEQUENCE [LARGE SCALE GENOMIC DNA]</scope>
    <source>
        <strain evidence="11 12">DSM 23969</strain>
    </source>
</reference>
<dbReference type="Pfam" id="PF00149">
    <property type="entry name" value="Metallophos"/>
    <property type="match status" value="1"/>
</dbReference>
<dbReference type="Proteomes" id="UP000029108">
    <property type="component" value="Unassembled WGS sequence"/>
</dbReference>
<evidence type="ECO:0000256" key="7">
    <source>
        <dbReference type="RuleBase" id="RU363069"/>
    </source>
</evidence>
<comment type="function">
    <text evidence="7">SbcCD cleaves DNA hairpin structures. These structures can inhibit DNA replication and are intermediates in certain DNA recombination reactions. The complex acts as a 3'-&gt;5' double strand exonuclease that can open hairpins. It also has a 5' single-strand endonuclease activity.</text>
</comment>
<dbReference type="InterPro" id="IPR041796">
    <property type="entry name" value="Mre11_N"/>
</dbReference>
<keyword evidence="5 7" id="KW-0378">Hydrolase</keyword>
<dbReference type="PANTHER" id="PTHR30337:SF0">
    <property type="entry name" value="NUCLEASE SBCCD SUBUNIT D"/>
    <property type="match status" value="1"/>
</dbReference>
<keyword evidence="7" id="KW-0235">DNA replication</keyword>
<dbReference type="eggNOG" id="COG0420">
    <property type="taxonomic scope" value="Bacteria"/>
</dbReference>
<accession>A0A087A0B3</accession>
<dbReference type="InterPro" id="IPR004593">
    <property type="entry name" value="SbcD"/>
</dbReference>
<evidence type="ECO:0000259" key="10">
    <source>
        <dbReference type="Pfam" id="PF12320"/>
    </source>
</evidence>
<evidence type="ECO:0000256" key="3">
    <source>
        <dbReference type="ARBA" id="ARBA00013365"/>
    </source>
</evidence>
<gene>
    <name evidence="7" type="primary">sbcD</name>
    <name evidence="11" type="ORF">BBIA_0508</name>
</gene>
<comment type="similarity">
    <text evidence="1 7">Belongs to the SbcD family.</text>
</comment>
<evidence type="ECO:0000313" key="11">
    <source>
        <dbReference type="EMBL" id="KFI52213.1"/>
    </source>
</evidence>
<dbReference type="NCBIfam" id="TIGR00619">
    <property type="entry name" value="sbcd"/>
    <property type="match status" value="1"/>
</dbReference>
<organism evidence="11 12">
    <name type="scientific">Bifidobacterium biavatii DSM 23969</name>
    <dbReference type="NCBI Taxonomy" id="1437608"/>
    <lineage>
        <taxon>Bacteria</taxon>
        <taxon>Bacillati</taxon>
        <taxon>Actinomycetota</taxon>
        <taxon>Actinomycetes</taxon>
        <taxon>Bifidobacteriales</taxon>
        <taxon>Bifidobacteriaceae</taxon>
        <taxon>Bifidobacterium</taxon>
    </lineage>
</organism>
<dbReference type="InterPro" id="IPR026843">
    <property type="entry name" value="SbcD_C"/>
</dbReference>
<dbReference type="Pfam" id="PF12320">
    <property type="entry name" value="SbcD_C"/>
    <property type="match status" value="1"/>
</dbReference>
<comment type="subunit">
    <text evidence="2 7">Heterodimer of SbcC and SbcD.</text>
</comment>
<evidence type="ECO:0000256" key="1">
    <source>
        <dbReference type="ARBA" id="ARBA00010555"/>
    </source>
</evidence>